<evidence type="ECO:0000313" key="1">
    <source>
        <dbReference type="EMBL" id="EJW91601.1"/>
    </source>
</evidence>
<protein>
    <submittedName>
        <fullName evidence="1">Uncharacterized protein</fullName>
    </submittedName>
</protein>
<proteinExistence type="predicted"/>
<comment type="caution">
    <text evidence="1">The sequence shown here is derived from an EMBL/GenBank/DDBJ whole genome shotgun (WGS) entry which is preliminary data.</text>
</comment>
<reference evidence="1" key="1">
    <citation type="journal article" date="2012" name="PLoS ONE">
        <title>Gene sets for utilization of primary and secondary nutrition supplies in the distal gut of endangered iberian lynx.</title>
        <authorList>
            <person name="Alcaide M."/>
            <person name="Messina E."/>
            <person name="Richter M."/>
            <person name="Bargiela R."/>
            <person name="Peplies J."/>
            <person name="Huws S.A."/>
            <person name="Newbold C.J."/>
            <person name="Golyshin P.N."/>
            <person name="Simon M.A."/>
            <person name="Lopez G."/>
            <person name="Yakimov M.M."/>
            <person name="Ferrer M."/>
        </authorList>
    </citation>
    <scope>NUCLEOTIDE SEQUENCE</scope>
</reference>
<dbReference type="EMBL" id="AMCI01008069">
    <property type="protein sequence ID" value="EJW91601.1"/>
    <property type="molecule type" value="Genomic_DNA"/>
</dbReference>
<gene>
    <name evidence="1" type="ORF">EVA_20292</name>
</gene>
<sequence>MLFDGLLAVAIRQFLVFEIREEPPMEQLPMKSQLCLLMRFPPL</sequence>
<accession>J9F9N1</accession>
<dbReference type="AlphaFoldDB" id="J9F9N1"/>
<organism evidence="1">
    <name type="scientific">gut metagenome</name>
    <dbReference type="NCBI Taxonomy" id="749906"/>
    <lineage>
        <taxon>unclassified sequences</taxon>
        <taxon>metagenomes</taxon>
        <taxon>organismal metagenomes</taxon>
    </lineage>
</organism>
<name>J9F9N1_9ZZZZ</name>